<accession>A0A831RXD8</accession>
<protein>
    <submittedName>
        <fullName evidence="3">EF-hand domain-containing protein</fullName>
    </submittedName>
</protein>
<dbReference type="InterPro" id="IPR011992">
    <property type="entry name" value="EF-hand-dom_pair"/>
</dbReference>
<dbReference type="AlphaFoldDB" id="A0A831RXD8"/>
<feature type="domain" description="EF-hand" evidence="2">
    <location>
        <begin position="99"/>
        <end position="118"/>
    </location>
</feature>
<organism evidence="3">
    <name type="scientific">Thiolapillus brandeum</name>
    <dbReference type="NCBI Taxonomy" id="1076588"/>
    <lineage>
        <taxon>Bacteria</taxon>
        <taxon>Pseudomonadati</taxon>
        <taxon>Pseudomonadota</taxon>
        <taxon>Gammaproteobacteria</taxon>
        <taxon>Chromatiales</taxon>
        <taxon>Sedimenticolaceae</taxon>
        <taxon>Thiolapillus</taxon>
    </lineage>
</organism>
<dbReference type="Proteomes" id="UP000886339">
    <property type="component" value="Unassembled WGS sequence"/>
</dbReference>
<feature type="domain" description="EF-hand" evidence="2">
    <location>
        <begin position="75"/>
        <end position="92"/>
    </location>
</feature>
<feature type="region of interest" description="Disordered" evidence="1">
    <location>
        <begin position="1"/>
        <end position="29"/>
    </location>
</feature>
<dbReference type="SUPFAM" id="SSF47473">
    <property type="entry name" value="EF-hand"/>
    <property type="match status" value="1"/>
</dbReference>
<dbReference type="InterPro" id="IPR002048">
    <property type="entry name" value="EF_hand_dom"/>
</dbReference>
<feature type="compositionally biased region" description="Polar residues" evidence="1">
    <location>
        <begin position="1"/>
        <end position="10"/>
    </location>
</feature>
<dbReference type="Pfam" id="PF13202">
    <property type="entry name" value="EF-hand_5"/>
    <property type="match status" value="2"/>
</dbReference>
<comment type="caution">
    <text evidence="3">The sequence shown here is derived from an EMBL/GenBank/DDBJ whole genome shotgun (WGS) entry which is preliminary data.</text>
</comment>
<dbReference type="EMBL" id="DRLF01000309">
    <property type="protein sequence ID" value="HEC06960.1"/>
    <property type="molecule type" value="Genomic_DNA"/>
</dbReference>
<dbReference type="InterPro" id="IPR018247">
    <property type="entry name" value="EF_Hand_1_Ca_BS"/>
</dbReference>
<dbReference type="PROSITE" id="PS00018">
    <property type="entry name" value="EF_HAND_1"/>
    <property type="match status" value="1"/>
</dbReference>
<dbReference type="Gene3D" id="1.10.238.10">
    <property type="entry name" value="EF-hand"/>
    <property type="match status" value="1"/>
</dbReference>
<evidence type="ECO:0000313" key="3">
    <source>
        <dbReference type="EMBL" id="HEC06960.1"/>
    </source>
</evidence>
<sequence length="138" mass="15430">MPGENGTSAAASRPIRSNPHNSYPSDRKHRLRSFCAKTQGTQMKKLLIPSLLVLLPALASAQPPAGRPSSMSEAFMMQLDVNQDGKVSKAEFLANEEKQFDKMDSNKDGDIDRAEIEAMEKRMREQMQKMRKHPTGNN</sequence>
<evidence type="ECO:0000259" key="2">
    <source>
        <dbReference type="Pfam" id="PF13202"/>
    </source>
</evidence>
<gene>
    <name evidence="3" type="ORF">ENJ12_08920</name>
</gene>
<dbReference type="GO" id="GO:0005509">
    <property type="term" value="F:calcium ion binding"/>
    <property type="evidence" value="ECO:0007669"/>
    <property type="project" value="InterPro"/>
</dbReference>
<proteinExistence type="predicted"/>
<name>A0A831RXD8_9GAMM</name>
<evidence type="ECO:0000256" key="1">
    <source>
        <dbReference type="SAM" id="MobiDB-lite"/>
    </source>
</evidence>
<reference evidence="3" key="1">
    <citation type="journal article" date="2020" name="mSystems">
        <title>Genome- and Community-Level Interaction Insights into Carbon Utilization and Element Cycling Functions of Hydrothermarchaeota in Hydrothermal Sediment.</title>
        <authorList>
            <person name="Zhou Z."/>
            <person name="Liu Y."/>
            <person name="Xu W."/>
            <person name="Pan J."/>
            <person name="Luo Z.H."/>
            <person name="Li M."/>
        </authorList>
    </citation>
    <scope>NUCLEOTIDE SEQUENCE [LARGE SCALE GENOMIC DNA]</scope>
    <source>
        <strain evidence="3">HyVt-458</strain>
    </source>
</reference>